<dbReference type="AlphaFoldDB" id="A0A848KLL8"/>
<proteinExistence type="inferred from homology"/>
<dbReference type="EMBL" id="VCQU01000020">
    <property type="protein sequence ID" value="NMN99555.1"/>
    <property type="molecule type" value="Genomic_DNA"/>
</dbReference>
<organism evidence="6 7">
    <name type="scientific">Antrihabitans stalactiti</name>
    <dbReference type="NCBI Taxonomy" id="2584121"/>
    <lineage>
        <taxon>Bacteria</taxon>
        <taxon>Bacillati</taxon>
        <taxon>Actinomycetota</taxon>
        <taxon>Actinomycetes</taxon>
        <taxon>Mycobacteriales</taxon>
        <taxon>Nocardiaceae</taxon>
        <taxon>Antrihabitans</taxon>
    </lineage>
</organism>
<accession>A0A848KLL8</accession>
<dbReference type="GO" id="GO:0004104">
    <property type="term" value="F:cholinesterase activity"/>
    <property type="evidence" value="ECO:0007669"/>
    <property type="project" value="InterPro"/>
</dbReference>
<reference evidence="6 7" key="1">
    <citation type="submission" date="2019-05" db="EMBL/GenBank/DDBJ databases">
        <authorList>
            <person name="Lee S.D."/>
        </authorList>
    </citation>
    <scope>NUCLEOTIDE SEQUENCE [LARGE SCALE GENOMIC DNA]</scope>
    <source>
        <strain evidence="6 7">YC2-7</strain>
    </source>
</reference>
<name>A0A848KLL8_9NOCA</name>
<protein>
    <recommendedName>
        <fullName evidence="4">Carboxylic ester hydrolase</fullName>
        <ecNumber evidence="4">3.1.1.-</ecNumber>
    </recommendedName>
</protein>
<dbReference type="InterPro" id="IPR019826">
    <property type="entry name" value="Carboxylesterase_B_AS"/>
</dbReference>
<feature type="active site" description="Acyl-ester intermediate" evidence="3">
    <location>
        <position position="193"/>
    </location>
</feature>
<comment type="similarity">
    <text evidence="1 4">Belongs to the type-B carboxylesterase/lipase family.</text>
</comment>
<evidence type="ECO:0000256" key="1">
    <source>
        <dbReference type="ARBA" id="ARBA00005964"/>
    </source>
</evidence>
<evidence type="ECO:0000256" key="4">
    <source>
        <dbReference type="RuleBase" id="RU361235"/>
    </source>
</evidence>
<keyword evidence="7" id="KW-1185">Reference proteome</keyword>
<feature type="domain" description="Carboxylesterase type B" evidence="5">
    <location>
        <begin position="7"/>
        <end position="479"/>
    </location>
</feature>
<gene>
    <name evidence="6" type="ORF">FGL95_31510</name>
</gene>
<dbReference type="SUPFAM" id="SSF53474">
    <property type="entry name" value="alpha/beta-Hydrolases"/>
    <property type="match status" value="1"/>
</dbReference>
<feature type="active site" description="Charge relay system" evidence="3">
    <location>
        <position position="317"/>
    </location>
</feature>
<dbReference type="Gene3D" id="3.40.50.1820">
    <property type="entry name" value="alpha/beta hydrolase"/>
    <property type="match status" value="1"/>
</dbReference>
<dbReference type="InterPro" id="IPR002018">
    <property type="entry name" value="CarbesteraseB"/>
</dbReference>
<evidence type="ECO:0000256" key="2">
    <source>
        <dbReference type="ARBA" id="ARBA00022801"/>
    </source>
</evidence>
<evidence type="ECO:0000256" key="3">
    <source>
        <dbReference type="PIRSR" id="PIRSR600997-1"/>
    </source>
</evidence>
<dbReference type="RefSeq" id="WP_169594932.1">
    <property type="nucleotide sequence ID" value="NZ_VCQU01000020.1"/>
</dbReference>
<dbReference type="Pfam" id="PF00135">
    <property type="entry name" value="COesterase"/>
    <property type="match status" value="1"/>
</dbReference>
<dbReference type="EC" id="3.1.1.-" evidence="4"/>
<dbReference type="PROSITE" id="PS00122">
    <property type="entry name" value="CARBOXYLESTERASE_B_1"/>
    <property type="match status" value="1"/>
</dbReference>
<dbReference type="InterPro" id="IPR050309">
    <property type="entry name" value="Type-B_Carboxylest/Lipase"/>
</dbReference>
<evidence type="ECO:0000313" key="7">
    <source>
        <dbReference type="Proteomes" id="UP000535543"/>
    </source>
</evidence>
<dbReference type="Proteomes" id="UP000535543">
    <property type="component" value="Unassembled WGS sequence"/>
</dbReference>
<evidence type="ECO:0000313" key="6">
    <source>
        <dbReference type="EMBL" id="NMN99555.1"/>
    </source>
</evidence>
<comment type="caution">
    <text evidence="6">The sequence shown here is derived from an EMBL/GenBank/DDBJ whole genome shotgun (WGS) entry which is preliminary data.</text>
</comment>
<sequence length="505" mass="54923">MTSRLDIATDSGIVRGRRDGNVVTWRAVPYAAPPVGDLRLRSPARIAAWTGIRDAREFRDAALSHPFSSPLGLLRRQRQSEDCLTLNVCAPIDLGAPRPVLVFVHGGGFFEGSSAWPLYDPRPLVDRGDVVLVSINYRLNAFGFIDFSKYSTPDRPFESNLGLRDQVAALEWVQRNIAAFGGDPRNVTLFGESAGGASVVDLMTVPAAEGLFHRVIAQSAPADAVCSPESAAAVADACIANLGATPETAASALQNLSARTIVRAALKLLHPMMSQVPGRMPFVPVVDGEFLPEEPLAAFANGRAHRVPMIIGTNRNELDLHGRLIDVLPSKDRLIDRMFAATNPAVQRDILAAYEHLPGRPGALQFGTDSFFLRPTLAACEAHQAYAPTYVYRFDYATPLLRLTRVGAFHGFELLAVFGVVDKWLPRLLAIGARATFRAVSEETQDHWLSFAKSGAPLSHWPAYTETERATLLIDESSRVVCDLDPDIRAALSTYDGPYRTLTAG</sequence>
<dbReference type="PRINTS" id="PR00878">
    <property type="entry name" value="CHOLNESTRASE"/>
</dbReference>
<feature type="active site" description="Charge relay system" evidence="3">
    <location>
        <position position="410"/>
    </location>
</feature>
<evidence type="ECO:0000259" key="5">
    <source>
        <dbReference type="Pfam" id="PF00135"/>
    </source>
</evidence>
<dbReference type="PANTHER" id="PTHR11559">
    <property type="entry name" value="CARBOXYLESTERASE"/>
    <property type="match status" value="1"/>
</dbReference>
<reference evidence="6 7" key="2">
    <citation type="submission" date="2020-06" db="EMBL/GenBank/DDBJ databases">
        <title>Antribacter stalactiti gen. nov., sp. nov., a new member of the family Nacardiaceae isolated from a cave.</title>
        <authorList>
            <person name="Kim I.S."/>
        </authorList>
    </citation>
    <scope>NUCLEOTIDE SEQUENCE [LARGE SCALE GENOMIC DNA]</scope>
    <source>
        <strain evidence="6 7">YC2-7</strain>
    </source>
</reference>
<dbReference type="InterPro" id="IPR000997">
    <property type="entry name" value="Cholinesterase"/>
</dbReference>
<dbReference type="InterPro" id="IPR029058">
    <property type="entry name" value="AB_hydrolase_fold"/>
</dbReference>
<keyword evidence="2 4" id="KW-0378">Hydrolase</keyword>